<keyword evidence="2" id="KW-1185">Reference proteome</keyword>
<dbReference type="EMBL" id="BAABHB010000024">
    <property type="protein sequence ID" value="GAA4421106.1"/>
    <property type="molecule type" value="Genomic_DNA"/>
</dbReference>
<gene>
    <name evidence="1" type="ORF">GCM10023187_56800</name>
</gene>
<sequence length="231" mass="27181">MHESIVCKVVDSLSTKYRINIDKYNVSRLKSYQYSLNTILVKRDTSINSHYDYADVVQLIDNDNKKLIMEVEYVFKDLTSLFTNSAGLVSTYYSLYEDFFKIMANKQVNYSETFNNKISSGFKSKSTNKAEKTLEVLIQKVLLDCQGKFQYNFKKNPEKVNVSINWDIRYSGDGYILKAELLGDRVDLYYNFQPITTEFFISNDEIKKKEFSYLYARLTTFMYKICKSNFM</sequence>
<accession>A0ABP8L1T2</accession>
<name>A0ABP8L1T2_9BACT</name>
<protein>
    <submittedName>
        <fullName evidence="1">Uncharacterized protein</fullName>
    </submittedName>
</protein>
<evidence type="ECO:0000313" key="2">
    <source>
        <dbReference type="Proteomes" id="UP001500936"/>
    </source>
</evidence>
<reference evidence="2" key="1">
    <citation type="journal article" date="2019" name="Int. J. Syst. Evol. Microbiol.">
        <title>The Global Catalogue of Microorganisms (GCM) 10K type strain sequencing project: providing services to taxonomists for standard genome sequencing and annotation.</title>
        <authorList>
            <consortium name="The Broad Institute Genomics Platform"/>
            <consortium name="The Broad Institute Genome Sequencing Center for Infectious Disease"/>
            <person name="Wu L."/>
            <person name="Ma J."/>
        </authorList>
    </citation>
    <scope>NUCLEOTIDE SEQUENCE [LARGE SCALE GENOMIC DNA]</scope>
    <source>
        <strain evidence="2">JCM 17925</strain>
    </source>
</reference>
<comment type="caution">
    <text evidence="1">The sequence shown here is derived from an EMBL/GenBank/DDBJ whole genome shotgun (WGS) entry which is preliminary data.</text>
</comment>
<dbReference type="Proteomes" id="UP001500936">
    <property type="component" value="Unassembled WGS sequence"/>
</dbReference>
<evidence type="ECO:0000313" key="1">
    <source>
        <dbReference type="EMBL" id="GAA4421106.1"/>
    </source>
</evidence>
<proteinExistence type="predicted"/>
<organism evidence="1 2">
    <name type="scientific">Nibrella viscosa</name>
    <dbReference type="NCBI Taxonomy" id="1084524"/>
    <lineage>
        <taxon>Bacteria</taxon>
        <taxon>Pseudomonadati</taxon>
        <taxon>Bacteroidota</taxon>
        <taxon>Cytophagia</taxon>
        <taxon>Cytophagales</taxon>
        <taxon>Spirosomataceae</taxon>
        <taxon>Nibrella</taxon>
    </lineage>
</organism>